<gene>
    <name evidence="6" type="ORF">ACFO3D_05505</name>
</gene>
<dbReference type="NCBIfam" id="TIGR01182">
    <property type="entry name" value="eda"/>
    <property type="match status" value="1"/>
</dbReference>
<accession>A0ABV9DH85</accession>
<sequence>MDIVQSIKKHMIVAVIRKADETNIISIIDALYKGGVKAVEITAETRHVTKLIEMAVKEFNGKVAIGAGTVLDAETARAVIMAGAEFIVSPTLNPDTIKITNRYGITNISGALTPTEILTAYEHGADMVKVFPADAFGPDYIKNIHGPLPHIPIMVTGGITLDNMNEYVSKGSNAVGIGGSLVNVSRLQTEDDYKRLSSEASRFVDKIKEVK</sequence>
<keyword evidence="7" id="KW-1185">Reference proteome</keyword>
<dbReference type="CDD" id="cd00452">
    <property type="entry name" value="KDPG_aldolase"/>
    <property type="match status" value="1"/>
</dbReference>
<comment type="similarity">
    <text evidence="2">Belongs to the KHG/KDPG aldolase family.</text>
</comment>
<proteinExistence type="inferred from homology"/>
<dbReference type="InterPro" id="IPR000887">
    <property type="entry name" value="Aldlse_KDPG_KHG"/>
</dbReference>
<keyword evidence="4" id="KW-0456">Lyase</keyword>
<evidence type="ECO:0000256" key="2">
    <source>
        <dbReference type="ARBA" id="ARBA00006906"/>
    </source>
</evidence>
<evidence type="ECO:0000256" key="5">
    <source>
        <dbReference type="ARBA" id="ARBA00023277"/>
    </source>
</evidence>
<dbReference type="PANTHER" id="PTHR30246:SF1">
    <property type="entry name" value="2-DEHYDRO-3-DEOXY-6-PHOSPHOGALACTONATE ALDOLASE-RELATED"/>
    <property type="match status" value="1"/>
</dbReference>
<comment type="caution">
    <text evidence="6">The sequence shown here is derived from an EMBL/GenBank/DDBJ whole genome shotgun (WGS) entry which is preliminary data.</text>
</comment>
<comment type="subunit">
    <text evidence="3">Homotrimer.</text>
</comment>
<dbReference type="Proteomes" id="UP001595989">
    <property type="component" value="Unassembled WGS sequence"/>
</dbReference>
<name>A0ABV9DH85_9BACI</name>
<comment type="pathway">
    <text evidence="1">Carbohydrate acid metabolism.</text>
</comment>
<protein>
    <submittedName>
        <fullName evidence="6">Bifunctional 4-hydroxy-2-oxoglutarate aldolase/2-dehydro-3-deoxy-phosphogluconate aldolase</fullName>
    </submittedName>
</protein>
<dbReference type="InterPro" id="IPR013785">
    <property type="entry name" value="Aldolase_TIM"/>
</dbReference>
<dbReference type="Pfam" id="PF01081">
    <property type="entry name" value="Aldolase"/>
    <property type="match status" value="1"/>
</dbReference>
<evidence type="ECO:0000256" key="1">
    <source>
        <dbReference type="ARBA" id="ARBA00004761"/>
    </source>
</evidence>
<evidence type="ECO:0000313" key="7">
    <source>
        <dbReference type="Proteomes" id="UP001595989"/>
    </source>
</evidence>
<dbReference type="PANTHER" id="PTHR30246">
    <property type="entry name" value="2-KETO-3-DEOXY-6-PHOSPHOGLUCONATE ALDOLASE"/>
    <property type="match status" value="1"/>
</dbReference>
<dbReference type="RefSeq" id="WP_390293648.1">
    <property type="nucleotide sequence ID" value="NZ_JBHSFU010000004.1"/>
</dbReference>
<dbReference type="SUPFAM" id="SSF51569">
    <property type="entry name" value="Aldolase"/>
    <property type="match status" value="1"/>
</dbReference>
<keyword evidence="5" id="KW-0119">Carbohydrate metabolism</keyword>
<evidence type="ECO:0000256" key="4">
    <source>
        <dbReference type="ARBA" id="ARBA00023239"/>
    </source>
</evidence>
<dbReference type="EMBL" id="JBHSFU010000004">
    <property type="protein sequence ID" value="MFC4557664.1"/>
    <property type="molecule type" value="Genomic_DNA"/>
</dbReference>
<evidence type="ECO:0000313" key="6">
    <source>
        <dbReference type="EMBL" id="MFC4557664.1"/>
    </source>
</evidence>
<organism evidence="6 7">
    <name type="scientific">Virgibacillus kekensis</name>
    <dbReference type="NCBI Taxonomy" id="202261"/>
    <lineage>
        <taxon>Bacteria</taxon>
        <taxon>Bacillati</taxon>
        <taxon>Bacillota</taxon>
        <taxon>Bacilli</taxon>
        <taxon>Bacillales</taxon>
        <taxon>Bacillaceae</taxon>
        <taxon>Virgibacillus</taxon>
    </lineage>
</organism>
<evidence type="ECO:0000256" key="3">
    <source>
        <dbReference type="ARBA" id="ARBA00011233"/>
    </source>
</evidence>
<dbReference type="Gene3D" id="3.20.20.70">
    <property type="entry name" value="Aldolase class I"/>
    <property type="match status" value="1"/>
</dbReference>
<reference evidence="7" key="1">
    <citation type="journal article" date="2019" name="Int. J. Syst. Evol. Microbiol.">
        <title>The Global Catalogue of Microorganisms (GCM) 10K type strain sequencing project: providing services to taxonomists for standard genome sequencing and annotation.</title>
        <authorList>
            <consortium name="The Broad Institute Genomics Platform"/>
            <consortium name="The Broad Institute Genome Sequencing Center for Infectious Disease"/>
            <person name="Wu L."/>
            <person name="Ma J."/>
        </authorList>
    </citation>
    <scope>NUCLEOTIDE SEQUENCE [LARGE SCALE GENOMIC DNA]</scope>
    <source>
        <strain evidence="7">CGMCC 4.7426</strain>
    </source>
</reference>